<organism evidence="3 4">
    <name type="scientific">Symbiodinium natans</name>
    <dbReference type="NCBI Taxonomy" id="878477"/>
    <lineage>
        <taxon>Eukaryota</taxon>
        <taxon>Sar</taxon>
        <taxon>Alveolata</taxon>
        <taxon>Dinophyceae</taxon>
        <taxon>Suessiales</taxon>
        <taxon>Symbiodiniaceae</taxon>
        <taxon>Symbiodinium</taxon>
    </lineage>
</organism>
<keyword evidence="2" id="KW-0472">Membrane</keyword>
<dbReference type="Proteomes" id="UP000604046">
    <property type="component" value="Unassembled WGS sequence"/>
</dbReference>
<evidence type="ECO:0000256" key="1">
    <source>
        <dbReference type="SAM" id="MobiDB-lite"/>
    </source>
</evidence>
<gene>
    <name evidence="3" type="ORF">SNAT2548_LOCUS12187</name>
</gene>
<keyword evidence="2" id="KW-1133">Transmembrane helix</keyword>
<name>A0A812LZN0_9DINO</name>
<feature type="transmembrane region" description="Helical" evidence="2">
    <location>
        <begin position="50"/>
        <end position="67"/>
    </location>
</feature>
<dbReference type="OrthoDB" id="416074at2759"/>
<comment type="caution">
    <text evidence="3">The sequence shown here is derived from an EMBL/GenBank/DDBJ whole genome shotgun (WGS) entry which is preliminary data.</text>
</comment>
<evidence type="ECO:0000313" key="4">
    <source>
        <dbReference type="Proteomes" id="UP000604046"/>
    </source>
</evidence>
<feature type="transmembrane region" description="Helical" evidence="2">
    <location>
        <begin position="73"/>
        <end position="92"/>
    </location>
</feature>
<feature type="transmembrane region" description="Helical" evidence="2">
    <location>
        <begin position="237"/>
        <end position="257"/>
    </location>
</feature>
<keyword evidence="2" id="KW-0812">Transmembrane</keyword>
<protein>
    <submittedName>
        <fullName evidence="3">Uncharacterized protein</fullName>
    </submittedName>
</protein>
<feature type="transmembrane region" description="Helical" evidence="2">
    <location>
        <begin position="352"/>
        <end position="373"/>
    </location>
</feature>
<feature type="transmembrane region" description="Helical" evidence="2">
    <location>
        <begin position="312"/>
        <end position="332"/>
    </location>
</feature>
<accession>A0A812LZN0</accession>
<reference evidence="3" key="1">
    <citation type="submission" date="2021-02" db="EMBL/GenBank/DDBJ databases">
        <authorList>
            <person name="Dougan E. K."/>
            <person name="Rhodes N."/>
            <person name="Thang M."/>
            <person name="Chan C."/>
        </authorList>
    </citation>
    <scope>NUCLEOTIDE SEQUENCE</scope>
</reference>
<keyword evidence="4" id="KW-1185">Reference proteome</keyword>
<dbReference type="AlphaFoldDB" id="A0A812LZN0"/>
<sequence>MWRVDEEEEASSRFDSGSDSDDCLLPVWSDVESEATDCEFLRDACLQCKLAAFLQFLAMPLVYFLGYLGCRDLAAVTIVVLLFASGAFQFRLKDRLLEWLRCHPQEAWQELTQATAELEASSKWLPCLSTGSLAFVKGIYEAVDPAMDAFAAGNSRHMYTKDVERGFQVSWRRAPLIGPAVAGVGLPGVLLLILVAATTCQIYKLVSETVRLERKIASMEAEYPAHAREAASWRWQMWIRMAHVTDVGGLMLLHYVYQQLVRVEIARYPHLWPIVDRNAAFEVKTFMEAVPSLWFQISLVGLTYDTASTENLVVTFASITTGALTVGHILFLETSVLRHLSHLGELFTQKQWAFLLAYVGTLCCWSACMVRLLGVWICPGHILNVESGCQQSFEGQRI</sequence>
<feature type="region of interest" description="Disordered" evidence="1">
    <location>
        <begin position="1"/>
        <end position="20"/>
    </location>
</feature>
<evidence type="ECO:0000256" key="2">
    <source>
        <dbReference type="SAM" id="Phobius"/>
    </source>
</evidence>
<dbReference type="EMBL" id="CAJNDS010001147">
    <property type="protein sequence ID" value="CAE7249562.1"/>
    <property type="molecule type" value="Genomic_DNA"/>
</dbReference>
<proteinExistence type="predicted"/>
<feature type="transmembrane region" description="Helical" evidence="2">
    <location>
        <begin position="176"/>
        <end position="197"/>
    </location>
</feature>
<evidence type="ECO:0000313" key="3">
    <source>
        <dbReference type="EMBL" id="CAE7249562.1"/>
    </source>
</evidence>